<reference evidence="5" key="1">
    <citation type="journal article" date="2013" name="Nature">
        <title>Pan genome of the phytoplankton Emiliania underpins its global distribution.</title>
        <authorList>
            <person name="Read B.A."/>
            <person name="Kegel J."/>
            <person name="Klute M.J."/>
            <person name="Kuo A."/>
            <person name="Lefebvre S.C."/>
            <person name="Maumus F."/>
            <person name="Mayer C."/>
            <person name="Miller J."/>
            <person name="Monier A."/>
            <person name="Salamov A."/>
            <person name="Young J."/>
            <person name="Aguilar M."/>
            <person name="Claverie J.M."/>
            <person name="Frickenhaus S."/>
            <person name="Gonzalez K."/>
            <person name="Herman E.K."/>
            <person name="Lin Y.C."/>
            <person name="Napier J."/>
            <person name="Ogata H."/>
            <person name="Sarno A.F."/>
            <person name="Shmutz J."/>
            <person name="Schroeder D."/>
            <person name="de Vargas C."/>
            <person name="Verret F."/>
            <person name="von Dassow P."/>
            <person name="Valentin K."/>
            <person name="Van de Peer Y."/>
            <person name="Wheeler G."/>
            <person name="Dacks J.B."/>
            <person name="Delwiche C.F."/>
            <person name="Dyhrman S.T."/>
            <person name="Glockner G."/>
            <person name="John U."/>
            <person name="Richards T."/>
            <person name="Worden A.Z."/>
            <person name="Zhang X."/>
            <person name="Grigoriev I.V."/>
            <person name="Allen A.E."/>
            <person name="Bidle K."/>
            <person name="Borodovsky M."/>
            <person name="Bowler C."/>
            <person name="Brownlee C."/>
            <person name="Cock J.M."/>
            <person name="Elias M."/>
            <person name="Gladyshev V.N."/>
            <person name="Groth M."/>
            <person name="Guda C."/>
            <person name="Hadaegh A."/>
            <person name="Iglesias-Rodriguez M.D."/>
            <person name="Jenkins J."/>
            <person name="Jones B.M."/>
            <person name="Lawson T."/>
            <person name="Leese F."/>
            <person name="Lindquist E."/>
            <person name="Lobanov A."/>
            <person name="Lomsadze A."/>
            <person name="Malik S.B."/>
            <person name="Marsh M.E."/>
            <person name="Mackinder L."/>
            <person name="Mock T."/>
            <person name="Mueller-Roeber B."/>
            <person name="Pagarete A."/>
            <person name="Parker M."/>
            <person name="Probert I."/>
            <person name="Quesneville H."/>
            <person name="Raines C."/>
            <person name="Rensing S.A."/>
            <person name="Riano-Pachon D.M."/>
            <person name="Richier S."/>
            <person name="Rokitta S."/>
            <person name="Shiraiwa Y."/>
            <person name="Soanes D.M."/>
            <person name="van der Giezen M."/>
            <person name="Wahlund T.M."/>
            <person name="Williams B."/>
            <person name="Wilson W."/>
            <person name="Wolfe G."/>
            <person name="Wurch L.L."/>
        </authorList>
    </citation>
    <scope>NUCLEOTIDE SEQUENCE</scope>
</reference>
<accession>A0A0D3I5G2</accession>
<dbReference type="RefSeq" id="XP_005758926.1">
    <property type="nucleotide sequence ID" value="XM_005758869.1"/>
</dbReference>
<dbReference type="Gene3D" id="3.10.20.30">
    <property type="match status" value="1"/>
</dbReference>
<reference evidence="4" key="2">
    <citation type="submission" date="2024-10" db="UniProtKB">
        <authorList>
            <consortium name="EnsemblProtists"/>
        </authorList>
    </citation>
    <scope>IDENTIFICATION</scope>
</reference>
<dbReference type="Proteomes" id="UP000013827">
    <property type="component" value="Unassembled WGS sequence"/>
</dbReference>
<keyword evidence="5" id="KW-1185">Reference proteome</keyword>
<evidence type="ECO:0000256" key="2">
    <source>
        <dbReference type="ARBA" id="ARBA00023014"/>
    </source>
</evidence>
<dbReference type="InterPro" id="IPR001041">
    <property type="entry name" value="2Fe-2S_ferredoxin-type"/>
</dbReference>
<dbReference type="OMA" id="CIEGANL"/>
<dbReference type="eggNOG" id="ENOG502S5MT">
    <property type="taxonomic scope" value="Eukaryota"/>
</dbReference>
<sequence length="81" mass="9065">GCNLRDELVKRKINVYQSLTRWTNCNGKQLCGTCIVDVPEGVESCTRRSLDEASTLRENPPTYKLACITNLYGDATVKLMP</sequence>
<protein>
    <recommendedName>
        <fullName evidence="3">2Fe-2S ferredoxin-type domain-containing protein</fullName>
    </recommendedName>
</protein>
<dbReference type="GO" id="GO:0051537">
    <property type="term" value="F:2 iron, 2 sulfur cluster binding"/>
    <property type="evidence" value="ECO:0007669"/>
    <property type="project" value="UniProtKB-KW"/>
</dbReference>
<feature type="domain" description="2Fe-2S ferredoxin-type" evidence="3">
    <location>
        <begin position="24"/>
        <end position="69"/>
    </location>
</feature>
<dbReference type="EnsemblProtists" id="EOD28170">
    <property type="protein sequence ID" value="EOD28170"/>
    <property type="gene ID" value="EMIHUDRAFT_49277"/>
</dbReference>
<evidence type="ECO:0000259" key="3">
    <source>
        <dbReference type="Pfam" id="PF00111"/>
    </source>
</evidence>
<dbReference type="InterPro" id="IPR012675">
    <property type="entry name" value="Beta-grasp_dom_sf"/>
</dbReference>
<dbReference type="Pfam" id="PF00111">
    <property type="entry name" value="Fer2"/>
    <property type="match status" value="1"/>
</dbReference>
<dbReference type="SUPFAM" id="SSF54292">
    <property type="entry name" value="2Fe-2S ferredoxin-like"/>
    <property type="match status" value="1"/>
</dbReference>
<proteinExistence type="predicted"/>
<dbReference type="KEGG" id="ehx:EMIHUDRAFT_49277"/>
<dbReference type="EnsemblProtists" id="EOD06497">
    <property type="protein sequence ID" value="EOD06497"/>
    <property type="gene ID" value="EMIHUDRAFT_49239"/>
</dbReference>
<keyword evidence="1" id="KW-0408">Iron</keyword>
<evidence type="ECO:0000256" key="1">
    <source>
        <dbReference type="ARBA" id="ARBA00022714"/>
    </source>
</evidence>
<dbReference type="RefSeq" id="XP_005780599.1">
    <property type="nucleotide sequence ID" value="XM_005780542.1"/>
</dbReference>
<dbReference type="GeneID" id="17273716"/>
<dbReference type="InterPro" id="IPR036010">
    <property type="entry name" value="2Fe-2S_ferredoxin-like_sf"/>
</dbReference>
<evidence type="ECO:0000313" key="4">
    <source>
        <dbReference type="EnsemblProtists" id="EOD06497"/>
    </source>
</evidence>
<evidence type="ECO:0000313" key="5">
    <source>
        <dbReference type="Proteomes" id="UP000013827"/>
    </source>
</evidence>
<dbReference type="HOGENOM" id="CLU_082632_10_2_1"/>
<organism evidence="4 5">
    <name type="scientific">Emiliania huxleyi (strain CCMP1516)</name>
    <dbReference type="NCBI Taxonomy" id="280463"/>
    <lineage>
        <taxon>Eukaryota</taxon>
        <taxon>Haptista</taxon>
        <taxon>Haptophyta</taxon>
        <taxon>Prymnesiophyceae</taxon>
        <taxon>Isochrysidales</taxon>
        <taxon>Noelaerhabdaceae</taxon>
        <taxon>Emiliania</taxon>
    </lineage>
</organism>
<keyword evidence="1" id="KW-0001">2Fe-2S</keyword>
<dbReference type="PaxDb" id="2903-EOD06497"/>
<keyword evidence="1" id="KW-0479">Metal-binding</keyword>
<dbReference type="GeneID" id="17252646"/>
<dbReference type="AlphaFoldDB" id="A0A0D3I5G2"/>
<dbReference type="STRING" id="2903.R1END6"/>
<dbReference type="KEGG" id="ehx:EMIHUDRAFT_49239"/>
<keyword evidence="2" id="KW-0411">Iron-sulfur</keyword>
<name>A0A0D3I5G2_EMIH1</name>